<evidence type="ECO:0008006" key="4">
    <source>
        <dbReference type="Google" id="ProtNLM"/>
    </source>
</evidence>
<name>A0ABV4T6D7_9EURY</name>
<evidence type="ECO:0000313" key="2">
    <source>
        <dbReference type="EMBL" id="MFA4805281.1"/>
    </source>
</evidence>
<keyword evidence="1" id="KW-1133">Transmembrane helix</keyword>
<protein>
    <recommendedName>
        <fullName evidence="4">Conjugal transfer protein</fullName>
    </recommendedName>
</protein>
<keyword evidence="1" id="KW-0812">Transmembrane</keyword>
<organism evidence="2 3">
    <name type="scientific">Pyrococcus kukulkanii</name>
    <dbReference type="NCBI Taxonomy" id="1609559"/>
    <lineage>
        <taxon>Archaea</taxon>
        <taxon>Methanobacteriati</taxon>
        <taxon>Methanobacteriota</taxon>
        <taxon>Thermococci</taxon>
        <taxon>Thermococcales</taxon>
        <taxon>Thermococcaceae</taxon>
        <taxon>Pyrococcus</taxon>
    </lineage>
</organism>
<proteinExistence type="predicted"/>
<dbReference type="EMBL" id="JARRIG010000007">
    <property type="protein sequence ID" value="MFA4805281.1"/>
    <property type="molecule type" value="Genomic_DNA"/>
</dbReference>
<reference evidence="2 3" key="1">
    <citation type="submission" date="2023-03" db="EMBL/GenBank/DDBJ databases">
        <title>Speciation in Pyrococcus: adaptation to high temperature as a mechanism.</title>
        <authorList>
            <person name="Gu J."/>
        </authorList>
    </citation>
    <scope>NUCLEOTIDE SEQUENCE [LARGE SCALE GENOMIC DNA]</scope>
    <source>
        <strain evidence="2 3">LMOA34</strain>
    </source>
</reference>
<feature type="transmembrane region" description="Helical" evidence="1">
    <location>
        <begin position="70"/>
        <end position="91"/>
    </location>
</feature>
<keyword evidence="1" id="KW-0472">Membrane</keyword>
<sequence>MAFGIVALPSLDQFVSNADTTGIPSEVQNAVSRVLGLVLWVVEAILIALAFYYIAEYVRGERPEVARDRLIKVVIGAFLLYAIPKILDWIAGNSGGAS</sequence>
<evidence type="ECO:0000313" key="3">
    <source>
        <dbReference type="Proteomes" id="UP001571980"/>
    </source>
</evidence>
<accession>A0ABV4T6D7</accession>
<gene>
    <name evidence="2" type="ORF">P8X34_11135</name>
</gene>
<evidence type="ECO:0000256" key="1">
    <source>
        <dbReference type="SAM" id="Phobius"/>
    </source>
</evidence>
<keyword evidence="3" id="KW-1185">Reference proteome</keyword>
<comment type="caution">
    <text evidence="2">The sequence shown here is derived from an EMBL/GenBank/DDBJ whole genome shotgun (WGS) entry which is preliminary data.</text>
</comment>
<feature type="transmembrane region" description="Helical" evidence="1">
    <location>
        <begin position="34"/>
        <end position="58"/>
    </location>
</feature>
<dbReference type="RefSeq" id="WP_372824789.1">
    <property type="nucleotide sequence ID" value="NZ_JARRIG010000007.1"/>
</dbReference>
<dbReference type="Proteomes" id="UP001571980">
    <property type="component" value="Unassembled WGS sequence"/>
</dbReference>